<dbReference type="GO" id="GO:0071555">
    <property type="term" value="P:cell wall organization"/>
    <property type="evidence" value="ECO:0007669"/>
    <property type="project" value="TreeGrafter"/>
</dbReference>
<dbReference type="PANTHER" id="PTHR30627:SF24">
    <property type="entry name" value="PENICILLIN-BINDING PROTEIN 4B"/>
    <property type="match status" value="1"/>
</dbReference>
<dbReference type="RefSeq" id="WP_134720528.1">
    <property type="nucleotide sequence ID" value="NZ_SDKM01000045.1"/>
</dbReference>
<dbReference type="EMBL" id="SDKM01000045">
    <property type="protein sequence ID" value="RYP82559.1"/>
    <property type="molecule type" value="Genomic_DNA"/>
</dbReference>
<dbReference type="SUPFAM" id="SSF56519">
    <property type="entry name" value="Penicillin binding protein dimerisation domain"/>
    <property type="match status" value="1"/>
</dbReference>
<keyword evidence="4" id="KW-1185">Reference proteome</keyword>
<dbReference type="InterPro" id="IPR054120">
    <property type="entry name" value="PBPA_dimer"/>
</dbReference>
<dbReference type="AlphaFoldDB" id="A0A4V1XYA4"/>
<reference evidence="3 4" key="1">
    <citation type="submission" date="2019-01" db="EMBL/GenBank/DDBJ databases">
        <title>Nocardioides guangzhouensis sp. nov., an actinobacterium isolated from soil.</title>
        <authorList>
            <person name="Fu Y."/>
            <person name="Cai Y."/>
            <person name="Lin Z."/>
            <person name="Chen P."/>
        </authorList>
    </citation>
    <scope>NUCLEOTIDE SEQUENCE [LARGE SCALE GENOMIC DNA]</scope>
    <source>
        <strain evidence="3 4">130</strain>
    </source>
</reference>
<feature type="domain" description="Penicillin binding protein A dimerisation" evidence="2">
    <location>
        <begin position="52"/>
        <end position="133"/>
    </location>
</feature>
<dbReference type="InterPro" id="IPR012338">
    <property type="entry name" value="Beta-lactam/transpept-like"/>
</dbReference>
<dbReference type="PANTHER" id="PTHR30627">
    <property type="entry name" value="PEPTIDOGLYCAN D,D-TRANSPEPTIDASE"/>
    <property type="match status" value="1"/>
</dbReference>
<dbReference type="InterPro" id="IPR036138">
    <property type="entry name" value="PBP_dimer_sf"/>
</dbReference>
<accession>A0A4V1XYA4</accession>
<feature type="domain" description="Penicillin-binding protein transpeptidase" evidence="1">
    <location>
        <begin position="158"/>
        <end position="481"/>
    </location>
</feature>
<name>A0A4V1XYA4_9ACTN</name>
<dbReference type="GO" id="GO:0008658">
    <property type="term" value="F:penicillin binding"/>
    <property type="evidence" value="ECO:0007669"/>
    <property type="project" value="InterPro"/>
</dbReference>
<proteinExistence type="predicted"/>
<sequence length="486" mass="52148">MNKPIRTMAVFCMLLFLGLMLNATYLMYVQADDLNDNALNRRVIQEAFSRERGAILVRREPVAESKPSDDVYKWQRTYPKPFKYAHVTGWFSYFSQSGIERTENDVLSGNDSRLFVTRLVDMVNNAQPKGGSVELTLDPEAQEAAYDGLQSIGPDVQGAVVALEPSSGKVLAMVSLPSFDPNKLASHDLKEVASYDRKLNEDPTEPKLNRAIQTTLPPGSTFKLVTAAAALESGNYSADSDVPGGPTYKLPQSTKVIGNGGRACGTDRIPMVQALEQSCNTSFLALADEVGNEAMADQAEKFGFNGTSLEDLPAQARSVYPRGANRPNTALTGIGQYDVRASPLQMAMVVSAIANDGEVMRPYLVDTVRSPDLDTLDKTEPETLSEAMSSATAHDLRDMLVSVVANGTGTPAQIPGVDVGGKTGTAESGQEGRKNYAWFVSFAPADEPKVAVAVMIQNAPVANDDIAGGRLAGPIAKSVMEAVIDQ</sequence>
<organism evidence="3 4">
    <name type="scientific">Nocardioides guangzhouensis</name>
    <dbReference type="NCBI Taxonomy" id="2497878"/>
    <lineage>
        <taxon>Bacteria</taxon>
        <taxon>Bacillati</taxon>
        <taxon>Actinomycetota</taxon>
        <taxon>Actinomycetes</taxon>
        <taxon>Propionibacteriales</taxon>
        <taxon>Nocardioidaceae</taxon>
        <taxon>Nocardioides</taxon>
    </lineage>
</organism>
<dbReference type="Gene3D" id="3.90.1310.10">
    <property type="entry name" value="Penicillin-binding protein 2a (Domain 2)"/>
    <property type="match status" value="1"/>
</dbReference>
<dbReference type="Pfam" id="PF21922">
    <property type="entry name" value="PBP_dimer_2"/>
    <property type="match status" value="1"/>
</dbReference>
<dbReference type="InterPro" id="IPR001460">
    <property type="entry name" value="PCN-bd_Tpept"/>
</dbReference>
<dbReference type="SUPFAM" id="SSF56601">
    <property type="entry name" value="beta-lactamase/transpeptidase-like"/>
    <property type="match status" value="1"/>
</dbReference>
<dbReference type="GO" id="GO:0005886">
    <property type="term" value="C:plasma membrane"/>
    <property type="evidence" value="ECO:0007669"/>
    <property type="project" value="TreeGrafter"/>
</dbReference>
<dbReference type="Pfam" id="PF00905">
    <property type="entry name" value="Transpeptidase"/>
    <property type="match status" value="1"/>
</dbReference>
<dbReference type="Proteomes" id="UP000295198">
    <property type="component" value="Unassembled WGS sequence"/>
</dbReference>
<dbReference type="Gene3D" id="3.40.710.10">
    <property type="entry name" value="DD-peptidase/beta-lactamase superfamily"/>
    <property type="match status" value="1"/>
</dbReference>
<dbReference type="OrthoDB" id="9766847at2"/>
<dbReference type="GO" id="GO:0071972">
    <property type="term" value="F:peptidoglycan L,D-transpeptidase activity"/>
    <property type="evidence" value="ECO:0007669"/>
    <property type="project" value="TreeGrafter"/>
</dbReference>
<evidence type="ECO:0000313" key="4">
    <source>
        <dbReference type="Proteomes" id="UP000295198"/>
    </source>
</evidence>
<protein>
    <submittedName>
        <fullName evidence="3">Penicillin-binding protein 2</fullName>
    </submittedName>
</protein>
<evidence type="ECO:0000313" key="3">
    <source>
        <dbReference type="EMBL" id="RYP82559.1"/>
    </source>
</evidence>
<evidence type="ECO:0000259" key="1">
    <source>
        <dbReference type="Pfam" id="PF00905"/>
    </source>
</evidence>
<evidence type="ECO:0000259" key="2">
    <source>
        <dbReference type="Pfam" id="PF21922"/>
    </source>
</evidence>
<dbReference type="InterPro" id="IPR050515">
    <property type="entry name" value="Beta-lactam/transpept"/>
</dbReference>
<comment type="caution">
    <text evidence="3">The sequence shown here is derived from an EMBL/GenBank/DDBJ whole genome shotgun (WGS) entry which is preliminary data.</text>
</comment>
<gene>
    <name evidence="3" type="ORF">EKO23_21475</name>
</gene>